<keyword evidence="7 9" id="KW-0472">Membrane</keyword>
<keyword evidence="5 9" id="KW-0812">Transmembrane</keyword>
<evidence type="ECO:0000256" key="2">
    <source>
        <dbReference type="ARBA" id="ARBA00022475"/>
    </source>
</evidence>
<feature type="transmembrane region" description="Helical" evidence="9">
    <location>
        <begin position="435"/>
        <end position="454"/>
    </location>
</feature>
<dbReference type="Pfam" id="PF13231">
    <property type="entry name" value="PMT_2"/>
    <property type="match status" value="1"/>
</dbReference>
<dbReference type="PANTHER" id="PTHR33908:SF11">
    <property type="entry name" value="MEMBRANE PROTEIN"/>
    <property type="match status" value="1"/>
</dbReference>
<name>A0A2L0EV71_SORCE</name>
<evidence type="ECO:0000256" key="5">
    <source>
        <dbReference type="ARBA" id="ARBA00022692"/>
    </source>
</evidence>
<protein>
    <recommendedName>
        <fullName evidence="10">Glycosyltransferase RgtA/B/C/D-like domain-containing protein</fullName>
    </recommendedName>
</protein>
<gene>
    <name evidence="11" type="ORF">SOCE26_046520</name>
</gene>
<feature type="transmembrane region" description="Helical" evidence="9">
    <location>
        <begin position="161"/>
        <end position="177"/>
    </location>
</feature>
<feature type="region of interest" description="Disordered" evidence="8">
    <location>
        <begin position="240"/>
        <end position="267"/>
    </location>
</feature>
<dbReference type="PANTHER" id="PTHR33908">
    <property type="entry name" value="MANNOSYLTRANSFERASE YKCB-RELATED"/>
    <property type="match status" value="1"/>
</dbReference>
<organism evidence="11 12">
    <name type="scientific">Sorangium cellulosum</name>
    <name type="common">Polyangium cellulosum</name>
    <dbReference type="NCBI Taxonomy" id="56"/>
    <lineage>
        <taxon>Bacteria</taxon>
        <taxon>Pseudomonadati</taxon>
        <taxon>Myxococcota</taxon>
        <taxon>Polyangia</taxon>
        <taxon>Polyangiales</taxon>
        <taxon>Polyangiaceae</taxon>
        <taxon>Sorangium</taxon>
    </lineage>
</organism>
<feature type="domain" description="Glycosyltransferase RgtA/B/C/D-like" evidence="10">
    <location>
        <begin position="102"/>
        <end position="231"/>
    </location>
</feature>
<evidence type="ECO:0000256" key="1">
    <source>
        <dbReference type="ARBA" id="ARBA00004651"/>
    </source>
</evidence>
<feature type="transmembrane region" description="Helical" evidence="9">
    <location>
        <begin position="277"/>
        <end position="298"/>
    </location>
</feature>
<feature type="transmembrane region" description="Helical" evidence="9">
    <location>
        <begin position="405"/>
        <end position="423"/>
    </location>
</feature>
<dbReference type="GO" id="GO:0016763">
    <property type="term" value="F:pentosyltransferase activity"/>
    <property type="evidence" value="ECO:0007669"/>
    <property type="project" value="TreeGrafter"/>
</dbReference>
<dbReference type="RefSeq" id="WP_104981914.1">
    <property type="nucleotide sequence ID" value="NZ_CP012673.1"/>
</dbReference>
<keyword evidence="4" id="KW-0808">Transferase</keyword>
<evidence type="ECO:0000313" key="11">
    <source>
        <dbReference type="EMBL" id="AUX43208.1"/>
    </source>
</evidence>
<evidence type="ECO:0000256" key="3">
    <source>
        <dbReference type="ARBA" id="ARBA00022676"/>
    </source>
</evidence>
<comment type="subcellular location">
    <subcellularLocation>
        <location evidence="1">Cell membrane</location>
        <topology evidence="1">Multi-pass membrane protein</topology>
    </subcellularLocation>
</comment>
<dbReference type="InterPro" id="IPR038731">
    <property type="entry name" value="RgtA/B/C-like"/>
</dbReference>
<feature type="compositionally biased region" description="Pro residues" evidence="8">
    <location>
        <begin position="249"/>
        <end position="264"/>
    </location>
</feature>
<evidence type="ECO:0000256" key="9">
    <source>
        <dbReference type="SAM" id="Phobius"/>
    </source>
</evidence>
<dbReference type="Proteomes" id="UP000238348">
    <property type="component" value="Chromosome"/>
</dbReference>
<keyword evidence="6 9" id="KW-1133">Transmembrane helix</keyword>
<evidence type="ECO:0000256" key="7">
    <source>
        <dbReference type="ARBA" id="ARBA00023136"/>
    </source>
</evidence>
<sequence length="639" mass="68280">MRRAAPLHRLTPLDGALALAFAAAYVALLLATAGDLGYARDEGFYFYAANRYAAWFQALLEAPRAALAPEVVDGAWSVNHEHPGLIKSLFALSNLVLQKRLGLFAMEGTSYRFPAMVLSGAGVALVYLWGTQARDRAAGACAAALFAMLPRYFYHAHLACFDAPIVTVWALCAYCYWRALRDGGARWAVLTGITFGLALDTKHNSWFLPIVCVAHAVALELRARIAAPAPAITSAPASEAAGPEACAPSPLPGAPDGSAPPAPPRAAGSWLHTRRSVAALAAMATLGPLVFFALWPWIWRDTFPRLREYALFHLNHEYYNMEFLGRNYWTPPMPRAYAPVMTAATVPAVTLCLFVAGLCAAARERLVYPLARAAARIAPASGMSALAALRASAARLRPPADDPGGTALLWFLAIAAVYGAWLSPSTPIFGGTKHWMTAYPFIALFAGAAFSAAVRRARVGLRAFALARRAEADARGQPWRARLGRGARGPLLPALLGASVVAAPVAETLHVHPWALSSYTPLAGGAPGAATLGLNRTFWGYTTGAVVAYLNEHVPPRGTVYIHDTAGPAWDMLLRDGRLRKDIRGVGSVAGADFALYHHEKHMLGQAYQAWVAFGTTSPAHIGGLDGVPVILVYRNPAR</sequence>
<accession>A0A2L0EV71</accession>
<dbReference type="GO" id="GO:0009103">
    <property type="term" value="P:lipopolysaccharide biosynthetic process"/>
    <property type="evidence" value="ECO:0007669"/>
    <property type="project" value="UniProtKB-ARBA"/>
</dbReference>
<keyword evidence="2" id="KW-1003">Cell membrane</keyword>
<dbReference type="AlphaFoldDB" id="A0A2L0EV71"/>
<evidence type="ECO:0000313" key="12">
    <source>
        <dbReference type="Proteomes" id="UP000238348"/>
    </source>
</evidence>
<evidence type="ECO:0000256" key="6">
    <source>
        <dbReference type="ARBA" id="ARBA00022989"/>
    </source>
</evidence>
<feature type="transmembrane region" description="Helical" evidence="9">
    <location>
        <begin position="336"/>
        <end position="362"/>
    </location>
</feature>
<dbReference type="GO" id="GO:0005886">
    <property type="term" value="C:plasma membrane"/>
    <property type="evidence" value="ECO:0007669"/>
    <property type="project" value="UniProtKB-SubCell"/>
</dbReference>
<evidence type="ECO:0000256" key="4">
    <source>
        <dbReference type="ARBA" id="ARBA00022679"/>
    </source>
</evidence>
<feature type="transmembrane region" description="Helical" evidence="9">
    <location>
        <begin position="111"/>
        <end position="130"/>
    </location>
</feature>
<evidence type="ECO:0000259" key="10">
    <source>
        <dbReference type="Pfam" id="PF13231"/>
    </source>
</evidence>
<dbReference type="EMBL" id="CP012673">
    <property type="protein sequence ID" value="AUX43208.1"/>
    <property type="molecule type" value="Genomic_DNA"/>
</dbReference>
<proteinExistence type="predicted"/>
<evidence type="ECO:0000256" key="8">
    <source>
        <dbReference type="SAM" id="MobiDB-lite"/>
    </source>
</evidence>
<feature type="transmembrane region" description="Helical" evidence="9">
    <location>
        <begin position="137"/>
        <end position="155"/>
    </location>
</feature>
<keyword evidence="3" id="KW-0328">Glycosyltransferase</keyword>
<reference evidence="11 12" key="1">
    <citation type="submission" date="2015-09" db="EMBL/GenBank/DDBJ databases">
        <title>Sorangium comparison.</title>
        <authorList>
            <person name="Zaburannyi N."/>
            <person name="Bunk B."/>
            <person name="Overmann J."/>
            <person name="Mueller R."/>
        </authorList>
    </citation>
    <scope>NUCLEOTIDE SEQUENCE [LARGE SCALE GENOMIC DNA]</scope>
    <source>
        <strain evidence="11 12">So ce26</strain>
    </source>
</reference>
<dbReference type="InterPro" id="IPR050297">
    <property type="entry name" value="LipidA_mod_glycosyltrf_83"/>
</dbReference>
<dbReference type="OrthoDB" id="244175at2"/>